<feature type="transmembrane region" description="Helical" evidence="1">
    <location>
        <begin position="68"/>
        <end position="88"/>
    </location>
</feature>
<keyword evidence="1" id="KW-1133">Transmembrane helix</keyword>
<reference evidence="2 3" key="1">
    <citation type="submission" date="2020-12" db="EMBL/GenBank/DDBJ databases">
        <title>Concerted genomic and epigenomic changes stabilize Arabidopsis allopolyploids.</title>
        <authorList>
            <person name="Chen Z."/>
        </authorList>
    </citation>
    <scope>NUCLEOTIDE SEQUENCE [LARGE SCALE GENOMIC DNA]</scope>
    <source>
        <strain evidence="2">Allo738</strain>
        <tissue evidence="2">Leaf</tissue>
    </source>
</reference>
<keyword evidence="1" id="KW-0472">Membrane</keyword>
<keyword evidence="1" id="KW-0812">Transmembrane</keyword>
<evidence type="ECO:0000256" key="1">
    <source>
        <dbReference type="SAM" id="Phobius"/>
    </source>
</evidence>
<evidence type="ECO:0000313" key="2">
    <source>
        <dbReference type="EMBL" id="KAG7595209.1"/>
    </source>
</evidence>
<accession>A0A8T2C7Y8</accession>
<sequence length="106" mass="11962">MRFNNRTFWLPDQSGSFSPIASFDLFPSAVLIIDVSAFFQTLSVFSNYSPNNIFVTLLLLKISEQRRIQVYIKLGVTGGGASSVLAFFGEILKRSSYKSDIFRCYV</sequence>
<dbReference type="AlphaFoldDB" id="A0A8T2C7Y8"/>
<protein>
    <recommendedName>
        <fullName evidence="4">Transmembrane protein</fullName>
    </recommendedName>
</protein>
<name>A0A8T2C7Y8_9BRAS</name>
<keyword evidence="3" id="KW-1185">Reference proteome</keyword>
<evidence type="ECO:0008006" key="4">
    <source>
        <dbReference type="Google" id="ProtNLM"/>
    </source>
</evidence>
<comment type="caution">
    <text evidence="2">The sequence shown here is derived from an EMBL/GenBank/DDBJ whole genome shotgun (WGS) entry which is preliminary data.</text>
</comment>
<proteinExistence type="predicted"/>
<dbReference type="EMBL" id="JAEFBK010000006">
    <property type="protein sequence ID" value="KAG7595209.1"/>
    <property type="molecule type" value="Genomic_DNA"/>
</dbReference>
<dbReference type="Proteomes" id="UP000694240">
    <property type="component" value="Chromosome 6"/>
</dbReference>
<organism evidence="2 3">
    <name type="scientific">Arabidopsis thaliana x Arabidopsis arenosa</name>
    <dbReference type="NCBI Taxonomy" id="1240361"/>
    <lineage>
        <taxon>Eukaryota</taxon>
        <taxon>Viridiplantae</taxon>
        <taxon>Streptophyta</taxon>
        <taxon>Embryophyta</taxon>
        <taxon>Tracheophyta</taxon>
        <taxon>Spermatophyta</taxon>
        <taxon>Magnoliopsida</taxon>
        <taxon>eudicotyledons</taxon>
        <taxon>Gunneridae</taxon>
        <taxon>Pentapetalae</taxon>
        <taxon>rosids</taxon>
        <taxon>malvids</taxon>
        <taxon>Brassicales</taxon>
        <taxon>Brassicaceae</taxon>
        <taxon>Camelineae</taxon>
        <taxon>Arabidopsis</taxon>
    </lineage>
</organism>
<evidence type="ECO:0000313" key="3">
    <source>
        <dbReference type="Proteomes" id="UP000694240"/>
    </source>
</evidence>
<gene>
    <name evidence="2" type="ORF">ISN45_Aa01g039190</name>
</gene>